<sequence>MAANIPWSDLADVYGFIGNSLLKPMTQTATVGIDPGFWGSFPDFGNDGIAEAVAGCRRYAEASVACAAGGKDPVERVSVEYTRLFIGPPSPAAPPWETMYRSENVTVGFGEPTFEMKRLLREAGLELSNENHQYEDHMGIELLYLSTRCASLGSSVEYGSDEIDGEAVGAPDPADSDVRAALDFIERHPLGWIGAFRDRVARAYPDGYFVAVLGLAERVLMWHVGLARDRD</sequence>
<reference evidence="2 3" key="1">
    <citation type="submission" date="2024-04" db="EMBL/GenBank/DDBJ databases">
        <title>Human intestinal bacterial collection.</title>
        <authorList>
            <person name="Pauvert C."/>
            <person name="Hitch T.C.A."/>
            <person name="Clavel T."/>
        </authorList>
    </citation>
    <scope>NUCLEOTIDE SEQUENCE [LARGE SCALE GENOMIC DNA]</scope>
    <source>
        <strain evidence="2 3">CLA-KB-H42</strain>
    </source>
</reference>
<comment type="caution">
    <text evidence="2">The sequence shown here is derived from an EMBL/GenBank/DDBJ whole genome shotgun (WGS) entry which is preliminary data.</text>
</comment>
<dbReference type="InterPro" id="IPR020945">
    <property type="entry name" value="DMSO/NO3_reduct_chaperone"/>
</dbReference>
<dbReference type="InterPro" id="IPR036411">
    <property type="entry name" value="TorD-like_sf"/>
</dbReference>
<organism evidence="2 3">
    <name type="scientific">Raoultibacter massiliensis</name>
    <dbReference type="NCBI Taxonomy" id="1852371"/>
    <lineage>
        <taxon>Bacteria</taxon>
        <taxon>Bacillati</taxon>
        <taxon>Actinomycetota</taxon>
        <taxon>Coriobacteriia</taxon>
        <taxon>Eggerthellales</taxon>
        <taxon>Eggerthellaceae</taxon>
        <taxon>Raoultibacter</taxon>
    </lineage>
</organism>
<dbReference type="Proteomes" id="UP001487305">
    <property type="component" value="Unassembled WGS sequence"/>
</dbReference>
<dbReference type="InterPro" id="IPR050289">
    <property type="entry name" value="TorD/DmsD_chaperones"/>
</dbReference>
<accession>A0ABV1JBM6</accession>
<dbReference type="PANTHER" id="PTHR34227">
    <property type="entry name" value="CHAPERONE PROTEIN YCDY"/>
    <property type="match status" value="1"/>
</dbReference>
<evidence type="ECO:0000256" key="1">
    <source>
        <dbReference type="ARBA" id="ARBA00023186"/>
    </source>
</evidence>
<keyword evidence="3" id="KW-1185">Reference proteome</keyword>
<dbReference type="Pfam" id="PF02613">
    <property type="entry name" value="Nitrate_red_del"/>
    <property type="match status" value="1"/>
</dbReference>
<evidence type="ECO:0000313" key="3">
    <source>
        <dbReference type="Proteomes" id="UP001487305"/>
    </source>
</evidence>
<dbReference type="PANTHER" id="PTHR34227:SF1">
    <property type="entry name" value="DIMETHYL SULFOXIDE REDUCTASE CHAPERONE-RELATED"/>
    <property type="match status" value="1"/>
</dbReference>
<gene>
    <name evidence="2" type="ORF">AAA083_01860</name>
</gene>
<dbReference type="SUPFAM" id="SSF89155">
    <property type="entry name" value="TorD-like"/>
    <property type="match status" value="1"/>
</dbReference>
<name>A0ABV1JBM6_9ACTN</name>
<dbReference type="EMBL" id="JBBNOP010000001">
    <property type="protein sequence ID" value="MEQ3361716.1"/>
    <property type="molecule type" value="Genomic_DNA"/>
</dbReference>
<dbReference type="RefSeq" id="WP_102375368.1">
    <property type="nucleotide sequence ID" value="NZ_JBBNOP010000001.1"/>
</dbReference>
<evidence type="ECO:0000313" key="2">
    <source>
        <dbReference type="EMBL" id="MEQ3361716.1"/>
    </source>
</evidence>
<proteinExistence type="predicted"/>
<protein>
    <submittedName>
        <fullName evidence="2">Molecular chaperone TorD family protein</fullName>
    </submittedName>
</protein>
<keyword evidence="1" id="KW-0143">Chaperone</keyword>
<dbReference type="Gene3D" id="1.10.3480.10">
    <property type="entry name" value="TorD-like"/>
    <property type="match status" value="1"/>
</dbReference>